<keyword evidence="2 6" id="KW-0479">Metal-binding</keyword>
<dbReference type="InterPro" id="IPR045090">
    <property type="entry name" value="Pept_M3A_M3B"/>
</dbReference>
<sequence>MLHTDRRGILVLAAVMPFAASSLPALAQAASGTAAGDWDLSDIYPDWAAWDAARKGVLDALPRLAAYKGHLGDGAEAMAKAMVDMSDVTKTAVRVYVYSSLSADADVRVAENQERRGQSADMFTALSEATSWTSPEILALGKDRVEGFIAENATLKTRFAFGLRDTLRGAEHTLDTAGEAIMASAGAPLAGPSDVRGQLVASDIPRPTVTLSDGTEMRLDDQGYTLARGTANRDDRKKVFAEFWDSYAAFSNSLGAAYASKIKGDVFRAKTRNYPNTLAFALDGPNIPEGVYRTLVDETNKGLPQLHRYFDLRRRILGLPDIGYYDIYPPLVSLGRKFNLDEMRTITLQALAPLGPEYVGLLTEATTKKWMDPRPRPGKTSGAYMNGSIYDVHPYLLLNLGEDYDGLSTYAHEWGHAIHTLLSKKQNPYETYSYATFIAEIASTVNEVFLSRYMMERAKTKEEKLFYLGQQLENARGTFYRQTMFAEFELKAHELAENGEGLSGRKFAEVYMDLLRRYHGPNMILPDNVAHEWSYISHFFRGTPYYVFQYATSISAGTWFAKSILDGGKAEREAFISVLKAGGSDYPVEILRKKAGLDMTKPDVYRGFVATMSDTMDQIEALL</sequence>
<evidence type="ECO:0000256" key="6">
    <source>
        <dbReference type="RuleBase" id="RU003435"/>
    </source>
</evidence>
<dbReference type="SUPFAM" id="SSF55486">
    <property type="entry name" value="Metalloproteases ('zincins'), catalytic domain"/>
    <property type="match status" value="1"/>
</dbReference>
<dbReference type="GO" id="GO:0006518">
    <property type="term" value="P:peptide metabolic process"/>
    <property type="evidence" value="ECO:0007669"/>
    <property type="project" value="TreeGrafter"/>
</dbReference>
<comment type="cofactor">
    <cofactor evidence="6">
        <name>Zn(2+)</name>
        <dbReference type="ChEBI" id="CHEBI:29105"/>
    </cofactor>
    <text evidence="6">Binds 1 zinc ion.</text>
</comment>
<feature type="chain" id="PRO_5026116387" evidence="7">
    <location>
        <begin position="28"/>
        <end position="623"/>
    </location>
</feature>
<dbReference type="GO" id="GO:0004222">
    <property type="term" value="F:metalloendopeptidase activity"/>
    <property type="evidence" value="ECO:0007669"/>
    <property type="project" value="InterPro"/>
</dbReference>
<gene>
    <name evidence="10" type="ORF">GRI89_16440</name>
</gene>
<evidence type="ECO:0000313" key="10">
    <source>
        <dbReference type="EMBL" id="MXO61133.1"/>
    </source>
</evidence>
<evidence type="ECO:0000256" key="2">
    <source>
        <dbReference type="ARBA" id="ARBA00022723"/>
    </source>
</evidence>
<evidence type="ECO:0000313" key="11">
    <source>
        <dbReference type="Proteomes" id="UP000433652"/>
    </source>
</evidence>
<keyword evidence="4 6" id="KW-0862">Zinc</keyword>
<keyword evidence="7" id="KW-0732">Signal</keyword>
<feature type="signal peptide" evidence="7">
    <location>
        <begin position="1"/>
        <end position="27"/>
    </location>
</feature>
<dbReference type="Proteomes" id="UP000433652">
    <property type="component" value="Unassembled WGS sequence"/>
</dbReference>
<dbReference type="CDD" id="cd09608">
    <property type="entry name" value="M3B_PepF"/>
    <property type="match status" value="1"/>
</dbReference>
<dbReference type="EMBL" id="WTYM01000059">
    <property type="protein sequence ID" value="MXO61133.1"/>
    <property type="molecule type" value="Genomic_DNA"/>
</dbReference>
<dbReference type="GO" id="GO:0046872">
    <property type="term" value="F:metal ion binding"/>
    <property type="evidence" value="ECO:0007669"/>
    <property type="project" value="UniProtKB-UniRule"/>
</dbReference>
<keyword evidence="5 6" id="KW-0482">Metalloprotease</keyword>
<accession>A0A6I4SZ67</accession>
<dbReference type="InterPro" id="IPR013647">
    <property type="entry name" value="OligopepF_N_dom"/>
</dbReference>
<evidence type="ECO:0000256" key="3">
    <source>
        <dbReference type="ARBA" id="ARBA00022801"/>
    </source>
</evidence>
<dbReference type="Gene3D" id="1.10.287.830">
    <property type="entry name" value="putative peptidase helix hairpin domain like"/>
    <property type="match status" value="1"/>
</dbReference>
<name>A0A6I4SZ67_9SPHN</name>
<dbReference type="Pfam" id="PF01432">
    <property type="entry name" value="Peptidase_M3"/>
    <property type="match status" value="1"/>
</dbReference>
<dbReference type="InterPro" id="IPR001567">
    <property type="entry name" value="Pept_M3A_M3B_dom"/>
</dbReference>
<protein>
    <submittedName>
        <fullName evidence="10">Oligoendopeptidase F</fullName>
    </submittedName>
</protein>
<comment type="similarity">
    <text evidence="6">Belongs to the peptidase M3 family.</text>
</comment>
<feature type="domain" description="Peptidase M3A/M3B catalytic" evidence="8">
    <location>
        <begin position="231"/>
        <end position="603"/>
    </location>
</feature>
<reference evidence="10 11" key="1">
    <citation type="submission" date="2019-12" db="EMBL/GenBank/DDBJ databases">
        <title>Genomic-based taxomic classification of the family Erythrobacteraceae.</title>
        <authorList>
            <person name="Xu L."/>
        </authorList>
    </citation>
    <scope>NUCLEOTIDE SEQUENCE [LARGE SCALE GENOMIC DNA]</scope>
    <source>
        <strain evidence="10 11">MCCC 1K01500</strain>
    </source>
</reference>
<evidence type="ECO:0000259" key="9">
    <source>
        <dbReference type="Pfam" id="PF08439"/>
    </source>
</evidence>
<evidence type="ECO:0000256" key="7">
    <source>
        <dbReference type="SAM" id="SignalP"/>
    </source>
</evidence>
<organism evidence="10 11">
    <name type="scientific">Croceibacterium salegens</name>
    <dbReference type="NCBI Taxonomy" id="1737568"/>
    <lineage>
        <taxon>Bacteria</taxon>
        <taxon>Pseudomonadati</taxon>
        <taxon>Pseudomonadota</taxon>
        <taxon>Alphaproteobacteria</taxon>
        <taxon>Sphingomonadales</taxon>
        <taxon>Erythrobacteraceae</taxon>
        <taxon>Croceibacterium</taxon>
    </lineage>
</organism>
<dbReference type="Pfam" id="PF08439">
    <property type="entry name" value="Peptidase_M3_N"/>
    <property type="match status" value="1"/>
</dbReference>
<dbReference type="InterPro" id="IPR042088">
    <property type="entry name" value="OligoPept_F_C"/>
</dbReference>
<dbReference type="GO" id="GO:0006508">
    <property type="term" value="P:proteolysis"/>
    <property type="evidence" value="ECO:0007669"/>
    <property type="project" value="UniProtKB-KW"/>
</dbReference>
<evidence type="ECO:0000256" key="1">
    <source>
        <dbReference type="ARBA" id="ARBA00022670"/>
    </source>
</evidence>
<evidence type="ECO:0000256" key="4">
    <source>
        <dbReference type="ARBA" id="ARBA00022833"/>
    </source>
</evidence>
<dbReference type="OrthoDB" id="9766487at2"/>
<dbReference type="AlphaFoldDB" id="A0A6I4SZ67"/>
<keyword evidence="3 6" id="KW-0378">Hydrolase</keyword>
<proteinExistence type="inferred from homology"/>
<keyword evidence="11" id="KW-1185">Reference proteome</keyword>
<evidence type="ECO:0000256" key="5">
    <source>
        <dbReference type="ARBA" id="ARBA00023049"/>
    </source>
</evidence>
<feature type="domain" description="Oligopeptidase F N-terminal" evidence="9">
    <location>
        <begin position="136"/>
        <end position="204"/>
    </location>
</feature>
<dbReference type="PANTHER" id="PTHR11804">
    <property type="entry name" value="PROTEASE M3 THIMET OLIGOPEPTIDASE-RELATED"/>
    <property type="match status" value="1"/>
</dbReference>
<dbReference type="Gene3D" id="1.10.1370.20">
    <property type="entry name" value="Oligoendopeptidase f, C-terminal domain"/>
    <property type="match status" value="1"/>
</dbReference>
<keyword evidence="1 6" id="KW-0645">Protease</keyword>
<evidence type="ECO:0000259" key="8">
    <source>
        <dbReference type="Pfam" id="PF01432"/>
    </source>
</evidence>
<dbReference type="Gene3D" id="1.20.140.70">
    <property type="entry name" value="Oligopeptidase f, N-terminal domain"/>
    <property type="match status" value="1"/>
</dbReference>
<comment type="caution">
    <text evidence="10">The sequence shown here is derived from an EMBL/GenBank/DDBJ whole genome shotgun (WGS) entry which is preliminary data.</text>
</comment>
<dbReference type="PANTHER" id="PTHR11804:SF84">
    <property type="entry name" value="SACCHAROLYSIN"/>
    <property type="match status" value="1"/>
</dbReference>